<dbReference type="Pfam" id="PF01979">
    <property type="entry name" value="Amidohydro_1"/>
    <property type="match status" value="1"/>
</dbReference>
<keyword evidence="4" id="KW-0479">Metal-binding</keyword>
<sequence length="448" mass="49758">MSATLIKNATIINEGRSFKGSVLIKDQYIDGIYETDTVLPTADTIIDAEGLLLLPGVIDDQVHFREPGLTHKADIASESAAAVAGGVTSYMEMPNTNPQTTTITELENKFAIASQKSLANYSFFLGATNDNLDELLKADPATVCGVKVFMGSSTGNMLVDDKKALERIFSEVRTLIATHCEDEATIRANMELYRSRYGEEVPFSLHHEIRNAEACYKSSSMAVELAAKHNTRLHILHISTQKELSLFDNSKPIEEKNITSEVCVHHLWFTSDDYASKSARIKWNPAVKTPADREALCEALKNNRLDVVATDHAPHTLEEKSKTYFNAPSGGPLVQHSLPAMLQMSDQGIFSRELVVEKMCHAPAKLFRIDKRGFIRKGYYADLVLVQPGIEDIVSDSTVLYKCKWTPFDGQMFNNKVLTTWVNGHAVYNKGVINTSIKGKRLAFNHVN</sequence>
<comment type="function">
    <text evidence="2">Catalyzes the reversible cyclization of carbamoyl aspartate to dihydroorotate.</text>
</comment>
<accession>A0A9J6ZRW7</accession>
<keyword evidence="5 7" id="KW-0378">Hydrolase</keyword>
<dbReference type="InterPro" id="IPR050138">
    <property type="entry name" value="DHOase/Allantoinase_Hydrolase"/>
</dbReference>
<evidence type="ECO:0000256" key="1">
    <source>
        <dbReference type="ARBA" id="ARBA00001947"/>
    </source>
</evidence>
<proteinExistence type="inferred from homology"/>
<dbReference type="NCBIfam" id="NF006688">
    <property type="entry name" value="PRK09236.1"/>
    <property type="match status" value="1"/>
</dbReference>
<dbReference type="SUPFAM" id="SSF51556">
    <property type="entry name" value="Metallo-dependent hydrolases"/>
    <property type="match status" value="1"/>
</dbReference>
<dbReference type="GO" id="GO:0006145">
    <property type="term" value="P:purine nucleobase catabolic process"/>
    <property type="evidence" value="ECO:0007669"/>
    <property type="project" value="TreeGrafter"/>
</dbReference>
<dbReference type="GO" id="GO:0004151">
    <property type="term" value="F:dihydroorotase activity"/>
    <property type="evidence" value="ECO:0007669"/>
    <property type="project" value="UniProtKB-EC"/>
</dbReference>
<organism evidence="7 8">
    <name type="scientific">Xiashengella succiniciproducens</name>
    <dbReference type="NCBI Taxonomy" id="2949635"/>
    <lineage>
        <taxon>Bacteria</taxon>
        <taxon>Pseudomonadati</taxon>
        <taxon>Bacteroidota</taxon>
        <taxon>Bacteroidia</taxon>
        <taxon>Marinilabiliales</taxon>
        <taxon>Marinilabiliaceae</taxon>
        <taxon>Xiashengella</taxon>
    </lineage>
</organism>
<dbReference type="EMBL" id="CP098400">
    <property type="protein sequence ID" value="URW80431.1"/>
    <property type="molecule type" value="Genomic_DNA"/>
</dbReference>
<reference evidence="7" key="2">
    <citation type="submission" date="2022-06" db="EMBL/GenBank/DDBJ databases">
        <title>Xiashengella guii gen. nov. sp. nov., a bacterium isolated form anaerobic digestion tank.</title>
        <authorList>
            <person name="Huang H."/>
        </authorList>
    </citation>
    <scope>NUCLEOTIDE SEQUENCE</scope>
    <source>
        <strain evidence="7">Ai-910</strain>
    </source>
</reference>
<evidence type="ECO:0000256" key="3">
    <source>
        <dbReference type="ARBA" id="ARBA00010286"/>
    </source>
</evidence>
<dbReference type="GO" id="GO:0005737">
    <property type="term" value="C:cytoplasm"/>
    <property type="evidence" value="ECO:0007669"/>
    <property type="project" value="TreeGrafter"/>
</dbReference>
<evidence type="ECO:0000259" key="6">
    <source>
        <dbReference type="Pfam" id="PF01979"/>
    </source>
</evidence>
<dbReference type="GO" id="GO:0004038">
    <property type="term" value="F:allantoinase activity"/>
    <property type="evidence" value="ECO:0007669"/>
    <property type="project" value="TreeGrafter"/>
</dbReference>
<evidence type="ECO:0000313" key="8">
    <source>
        <dbReference type="Proteomes" id="UP001056426"/>
    </source>
</evidence>
<evidence type="ECO:0000256" key="4">
    <source>
        <dbReference type="ARBA" id="ARBA00022723"/>
    </source>
</evidence>
<dbReference type="InterPro" id="IPR006680">
    <property type="entry name" value="Amidohydro-rel"/>
</dbReference>
<dbReference type="EC" id="3.5.2.3" evidence="7"/>
<dbReference type="InterPro" id="IPR011059">
    <property type="entry name" value="Metal-dep_hydrolase_composite"/>
</dbReference>
<evidence type="ECO:0000313" key="7">
    <source>
        <dbReference type="EMBL" id="URW80431.1"/>
    </source>
</evidence>
<reference evidence="7" key="1">
    <citation type="submission" date="2022-05" db="EMBL/GenBank/DDBJ databases">
        <authorList>
            <person name="Sun X."/>
        </authorList>
    </citation>
    <scope>NUCLEOTIDE SEQUENCE</scope>
    <source>
        <strain evidence="7">Ai-910</strain>
    </source>
</reference>
<protein>
    <submittedName>
        <fullName evidence="7">Dihydroorotase</fullName>
        <ecNumber evidence="7">3.5.2.3</ecNumber>
    </submittedName>
</protein>
<keyword evidence="8" id="KW-1185">Reference proteome</keyword>
<evidence type="ECO:0000256" key="5">
    <source>
        <dbReference type="ARBA" id="ARBA00022801"/>
    </source>
</evidence>
<dbReference type="Gene3D" id="2.30.40.10">
    <property type="entry name" value="Urease, subunit C, domain 1"/>
    <property type="match status" value="1"/>
</dbReference>
<dbReference type="KEGG" id="alkq:M9189_03555"/>
<dbReference type="PANTHER" id="PTHR43668">
    <property type="entry name" value="ALLANTOINASE"/>
    <property type="match status" value="1"/>
</dbReference>
<evidence type="ECO:0000256" key="2">
    <source>
        <dbReference type="ARBA" id="ARBA00002368"/>
    </source>
</evidence>
<dbReference type="PROSITE" id="PS00483">
    <property type="entry name" value="DIHYDROOROTASE_2"/>
    <property type="match status" value="1"/>
</dbReference>
<dbReference type="InterPro" id="IPR032466">
    <property type="entry name" value="Metal_Hydrolase"/>
</dbReference>
<dbReference type="Gene3D" id="3.20.20.140">
    <property type="entry name" value="Metal-dependent hydrolases"/>
    <property type="match status" value="1"/>
</dbReference>
<dbReference type="AlphaFoldDB" id="A0A9J6ZRW7"/>
<dbReference type="GO" id="GO:0046872">
    <property type="term" value="F:metal ion binding"/>
    <property type="evidence" value="ECO:0007669"/>
    <property type="project" value="UniProtKB-KW"/>
</dbReference>
<dbReference type="InterPro" id="IPR002195">
    <property type="entry name" value="Dihydroorotase_CS"/>
</dbReference>
<dbReference type="Proteomes" id="UP001056426">
    <property type="component" value="Chromosome"/>
</dbReference>
<feature type="domain" description="Amidohydrolase-related" evidence="6">
    <location>
        <begin position="53"/>
        <end position="427"/>
    </location>
</feature>
<dbReference type="SUPFAM" id="SSF51338">
    <property type="entry name" value="Composite domain of metallo-dependent hydrolases"/>
    <property type="match status" value="1"/>
</dbReference>
<dbReference type="PANTHER" id="PTHR43668:SF4">
    <property type="entry name" value="ALLANTOINASE"/>
    <property type="match status" value="1"/>
</dbReference>
<name>A0A9J6ZRW7_9BACT</name>
<comment type="cofactor">
    <cofactor evidence="1">
        <name>Zn(2+)</name>
        <dbReference type="ChEBI" id="CHEBI:29105"/>
    </cofactor>
</comment>
<dbReference type="CDD" id="cd01318">
    <property type="entry name" value="DHOase_IIb"/>
    <property type="match status" value="1"/>
</dbReference>
<gene>
    <name evidence="7" type="ORF">M9189_03555</name>
</gene>
<dbReference type="RefSeq" id="WP_250724629.1">
    <property type="nucleotide sequence ID" value="NZ_CP098400.1"/>
</dbReference>
<comment type="similarity">
    <text evidence="3">Belongs to the metallo-dependent hydrolases superfamily. DHOase family. Class I DHOase subfamily.</text>
</comment>